<keyword evidence="8" id="KW-1185">Reference proteome</keyword>
<dbReference type="InterPro" id="IPR050090">
    <property type="entry name" value="Tyrosine_recombinase_XerCD"/>
</dbReference>
<sequence length="326" mass="38127">MISNPNQLNEDNHPTVSFKNAVNFFLQDCKVRNLTKETLRRYRNGLKKFHHVLEVSNKDMTTLTALDLTHRIIPGMFDEGLALRTVNCNICILKEFFKFLATEGWMETNIVADLKPFKVLQSSTHTFTEGHLQRLFSQPDRSTFTGYRNYIMMLVLFDTGIRLKELTNLRVTDIDFEEQTIRILQGKGRKHRIVPIQRTCVLQLNHYLQERGKLEHDRLWVNLDNQPFEDSGIRVMISRYCKAAEIQGVQCSCHTFRHTFAKQYLLNGGDMFTLKNILGHERMETTEYYVELFSRDMQIQHEKFSPVEHLADEFPSSIDESGVSQQ</sequence>
<dbReference type="Gene3D" id="1.10.150.130">
    <property type="match status" value="1"/>
</dbReference>
<evidence type="ECO:0000256" key="1">
    <source>
        <dbReference type="ARBA" id="ARBA00022908"/>
    </source>
</evidence>
<evidence type="ECO:0000256" key="4">
    <source>
        <dbReference type="PROSITE-ProRule" id="PRU01248"/>
    </source>
</evidence>
<evidence type="ECO:0000259" key="6">
    <source>
        <dbReference type="PROSITE" id="PS51900"/>
    </source>
</evidence>
<evidence type="ECO:0000259" key="5">
    <source>
        <dbReference type="PROSITE" id="PS51898"/>
    </source>
</evidence>
<proteinExistence type="predicted"/>
<evidence type="ECO:0000256" key="3">
    <source>
        <dbReference type="ARBA" id="ARBA00023172"/>
    </source>
</evidence>
<dbReference type="InterPro" id="IPR010998">
    <property type="entry name" value="Integrase_recombinase_N"/>
</dbReference>
<dbReference type="OrthoDB" id="107900at2"/>
<keyword evidence="1" id="KW-0229">DNA integration</keyword>
<keyword evidence="2 4" id="KW-0238">DNA-binding</keyword>
<dbReference type="GO" id="GO:0015074">
    <property type="term" value="P:DNA integration"/>
    <property type="evidence" value="ECO:0007669"/>
    <property type="project" value="UniProtKB-KW"/>
</dbReference>
<dbReference type="Pfam" id="PF02899">
    <property type="entry name" value="Phage_int_SAM_1"/>
    <property type="match status" value="1"/>
</dbReference>
<comment type="caution">
    <text evidence="7">The sequence shown here is derived from an EMBL/GenBank/DDBJ whole genome shotgun (WGS) entry which is preliminary data.</text>
</comment>
<reference evidence="7 8" key="1">
    <citation type="submission" date="2019-05" db="EMBL/GenBank/DDBJ databases">
        <authorList>
            <person name="Narsing Rao M.P."/>
            <person name="Li W.J."/>
        </authorList>
    </citation>
    <scope>NUCLEOTIDE SEQUENCE [LARGE SCALE GENOMIC DNA]</scope>
    <source>
        <strain evidence="7 8">SYSU_K30003</strain>
    </source>
</reference>
<evidence type="ECO:0000313" key="8">
    <source>
        <dbReference type="Proteomes" id="UP000309676"/>
    </source>
</evidence>
<accession>A0A5R9FXS4</accession>
<dbReference type="InterPro" id="IPR013762">
    <property type="entry name" value="Integrase-like_cat_sf"/>
</dbReference>
<organism evidence="7 8">
    <name type="scientific">Paenibacillus antri</name>
    <dbReference type="NCBI Taxonomy" id="2582848"/>
    <lineage>
        <taxon>Bacteria</taxon>
        <taxon>Bacillati</taxon>
        <taxon>Bacillota</taxon>
        <taxon>Bacilli</taxon>
        <taxon>Bacillales</taxon>
        <taxon>Paenibacillaceae</taxon>
        <taxon>Paenibacillus</taxon>
    </lineage>
</organism>
<dbReference type="PROSITE" id="PS51900">
    <property type="entry name" value="CB"/>
    <property type="match status" value="1"/>
</dbReference>
<dbReference type="PANTHER" id="PTHR30349:SF81">
    <property type="entry name" value="TYROSINE RECOMBINASE XERC"/>
    <property type="match status" value="1"/>
</dbReference>
<dbReference type="Pfam" id="PF00589">
    <property type="entry name" value="Phage_integrase"/>
    <property type="match status" value="1"/>
</dbReference>
<dbReference type="InterPro" id="IPR004107">
    <property type="entry name" value="Integrase_SAM-like_N"/>
</dbReference>
<dbReference type="PANTHER" id="PTHR30349">
    <property type="entry name" value="PHAGE INTEGRASE-RELATED"/>
    <property type="match status" value="1"/>
</dbReference>
<dbReference type="GO" id="GO:0006310">
    <property type="term" value="P:DNA recombination"/>
    <property type="evidence" value="ECO:0007669"/>
    <property type="project" value="UniProtKB-KW"/>
</dbReference>
<feature type="domain" description="Core-binding (CB)" evidence="6">
    <location>
        <begin position="16"/>
        <end position="101"/>
    </location>
</feature>
<dbReference type="Proteomes" id="UP000309676">
    <property type="component" value="Unassembled WGS sequence"/>
</dbReference>
<dbReference type="InterPro" id="IPR002104">
    <property type="entry name" value="Integrase_catalytic"/>
</dbReference>
<dbReference type="EMBL" id="VCIW01000028">
    <property type="protein sequence ID" value="TLS48852.1"/>
    <property type="molecule type" value="Genomic_DNA"/>
</dbReference>
<dbReference type="InterPro" id="IPR011010">
    <property type="entry name" value="DNA_brk_join_enz"/>
</dbReference>
<gene>
    <name evidence="7" type="ORF">FE782_28770</name>
</gene>
<evidence type="ECO:0000256" key="2">
    <source>
        <dbReference type="ARBA" id="ARBA00023125"/>
    </source>
</evidence>
<protein>
    <submittedName>
        <fullName evidence="7">Integrase</fullName>
    </submittedName>
</protein>
<dbReference type="InterPro" id="IPR044068">
    <property type="entry name" value="CB"/>
</dbReference>
<keyword evidence="3" id="KW-0233">DNA recombination</keyword>
<name>A0A5R9FXS4_9BACL</name>
<dbReference type="Gene3D" id="1.10.443.10">
    <property type="entry name" value="Intergrase catalytic core"/>
    <property type="match status" value="1"/>
</dbReference>
<dbReference type="RefSeq" id="WP_138197800.1">
    <property type="nucleotide sequence ID" value="NZ_VCIW01000028.1"/>
</dbReference>
<dbReference type="PROSITE" id="PS51898">
    <property type="entry name" value="TYR_RECOMBINASE"/>
    <property type="match status" value="1"/>
</dbReference>
<dbReference type="GO" id="GO:0003677">
    <property type="term" value="F:DNA binding"/>
    <property type="evidence" value="ECO:0007669"/>
    <property type="project" value="UniProtKB-UniRule"/>
</dbReference>
<dbReference type="SUPFAM" id="SSF56349">
    <property type="entry name" value="DNA breaking-rejoining enzymes"/>
    <property type="match status" value="1"/>
</dbReference>
<feature type="domain" description="Tyr recombinase" evidence="5">
    <location>
        <begin position="122"/>
        <end position="302"/>
    </location>
</feature>
<evidence type="ECO:0000313" key="7">
    <source>
        <dbReference type="EMBL" id="TLS48852.1"/>
    </source>
</evidence>
<dbReference type="AlphaFoldDB" id="A0A5R9FXS4"/>